<organism evidence="3 4">
    <name type="scientific">Rotaria magnacalcarata</name>
    <dbReference type="NCBI Taxonomy" id="392030"/>
    <lineage>
        <taxon>Eukaryota</taxon>
        <taxon>Metazoa</taxon>
        <taxon>Spiralia</taxon>
        <taxon>Gnathifera</taxon>
        <taxon>Rotifera</taxon>
        <taxon>Eurotatoria</taxon>
        <taxon>Bdelloidea</taxon>
        <taxon>Philodinida</taxon>
        <taxon>Philodinidae</taxon>
        <taxon>Rotaria</taxon>
    </lineage>
</organism>
<gene>
    <name evidence="3" type="ORF">KQP761_LOCUS10525</name>
</gene>
<dbReference type="SUPFAM" id="SSF101898">
    <property type="entry name" value="NHL repeat"/>
    <property type="match status" value="1"/>
</dbReference>
<dbReference type="PROSITE" id="PS51125">
    <property type="entry name" value="NHL"/>
    <property type="match status" value="1"/>
</dbReference>
<dbReference type="GO" id="GO:0008270">
    <property type="term" value="F:zinc ion binding"/>
    <property type="evidence" value="ECO:0007669"/>
    <property type="project" value="UniProtKB-KW"/>
</dbReference>
<protein>
    <submittedName>
        <fullName evidence="3">Uncharacterized protein</fullName>
    </submittedName>
</protein>
<dbReference type="GO" id="GO:0043161">
    <property type="term" value="P:proteasome-mediated ubiquitin-dependent protein catabolic process"/>
    <property type="evidence" value="ECO:0007669"/>
    <property type="project" value="TreeGrafter"/>
</dbReference>
<sequence length="229" mass="25742">MFAQFWMCVFPYSIGSTNTGICTDRYAITCSELVPCEHSTNLCNQTGYKCVHHPQCGDFPVCYPIPSFNQQLCSPITSNTHGQIVGGGKGSGSRLDQLNNPTNVLIDKFTDSLIICDQYNQRVVRWSRRGDTAQGEIMIKKVKCYGLTMDDQRYLYISDIDNNEVRRYRPGEKNGTLVADGNCLGAGLNQLDKPTFLSVYRQQTVYVSDYSNHCVMKWEKDAKSGIIVT</sequence>
<evidence type="ECO:0000256" key="1">
    <source>
        <dbReference type="ARBA" id="ARBA00022737"/>
    </source>
</evidence>
<dbReference type="AlphaFoldDB" id="A0A815MBL2"/>
<keyword evidence="1" id="KW-0677">Repeat</keyword>
<dbReference type="PANTHER" id="PTHR24104:SF25">
    <property type="entry name" value="PROTEIN LIN-41"/>
    <property type="match status" value="1"/>
</dbReference>
<evidence type="ECO:0000256" key="2">
    <source>
        <dbReference type="PROSITE-ProRule" id="PRU00504"/>
    </source>
</evidence>
<dbReference type="InterPro" id="IPR001258">
    <property type="entry name" value="NHL_repeat"/>
</dbReference>
<dbReference type="GO" id="GO:0061630">
    <property type="term" value="F:ubiquitin protein ligase activity"/>
    <property type="evidence" value="ECO:0007669"/>
    <property type="project" value="TreeGrafter"/>
</dbReference>
<dbReference type="EMBL" id="CAJNOW010004489">
    <property type="protein sequence ID" value="CAF1419364.1"/>
    <property type="molecule type" value="Genomic_DNA"/>
</dbReference>
<name>A0A815MBL2_9BILA</name>
<evidence type="ECO:0000313" key="4">
    <source>
        <dbReference type="Proteomes" id="UP000663834"/>
    </source>
</evidence>
<reference evidence="3" key="1">
    <citation type="submission" date="2021-02" db="EMBL/GenBank/DDBJ databases">
        <authorList>
            <person name="Nowell W R."/>
        </authorList>
    </citation>
    <scope>NUCLEOTIDE SEQUENCE</scope>
</reference>
<dbReference type="PANTHER" id="PTHR24104">
    <property type="entry name" value="E3 UBIQUITIN-PROTEIN LIGASE NHLRC1-RELATED"/>
    <property type="match status" value="1"/>
</dbReference>
<proteinExistence type="predicted"/>
<accession>A0A815MBL2</accession>
<dbReference type="InterPro" id="IPR050952">
    <property type="entry name" value="TRIM-NHL_E3_ligases"/>
</dbReference>
<dbReference type="Proteomes" id="UP000663834">
    <property type="component" value="Unassembled WGS sequence"/>
</dbReference>
<dbReference type="Gene3D" id="2.120.10.30">
    <property type="entry name" value="TolB, C-terminal domain"/>
    <property type="match status" value="2"/>
</dbReference>
<comment type="caution">
    <text evidence="3">The sequence shown here is derived from an EMBL/GenBank/DDBJ whole genome shotgun (WGS) entry which is preliminary data.</text>
</comment>
<feature type="repeat" description="NHL" evidence="2">
    <location>
        <begin position="185"/>
        <end position="221"/>
    </location>
</feature>
<dbReference type="InterPro" id="IPR011042">
    <property type="entry name" value="6-blade_b-propeller_TolB-like"/>
</dbReference>
<dbReference type="GO" id="GO:0000209">
    <property type="term" value="P:protein polyubiquitination"/>
    <property type="evidence" value="ECO:0007669"/>
    <property type="project" value="TreeGrafter"/>
</dbReference>
<evidence type="ECO:0000313" key="3">
    <source>
        <dbReference type="EMBL" id="CAF1419364.1"/>
    </source>
</evidence>